<comment type="caution">
    <text evidence="2">The sequence shown here is derived from an EMBL/GenBank/DDBJ whole genome shotgun (WGS) entry which is preliminary data.</text>
</comment>
<reference evidence="2 3" key="1">
    <citation type="submission" date="2023-08" db="EMBL/GenBank/DDBJ databases">
        <authorList>
            <person name="Palmer J.M."/>
        </authorList>
    </citation>
    <scope>NUCLEOTIDE SEQUENCE [LARGE SCALE GENOMIC DNA]</scope>
    <source>
        <strain evidence="2 3">TWF481</strain>
    </source>
</reference>
<protein>
    <submittedName>
        <fullName evidence="2">Uncharacterized protein</fullName>
    </submittedName>
</protein>
<evidence type="ECO:0000256" key="1">
    <source>
        <dbReference type="SAM" id="Phobius"/>
    </source>
</evidence>
<dbReference type="AlphaFoldDB" id="A0AAV9WCA0"/>
<name>A0AAV9WCA0_9PEZI</name>
<organism evidence="2 3">
    <name type="scientific">Arthrobotrys musiformis</name>
    <dbReference type="NCBI Taxonomy" id="47236"/>
    <lineage>
        <taxon>Eukaryota</taxon>
        <taxon>Fungi</taxon>
        <taxon>Dikarya</taxon>
        <taxon>Ascomycota</taxon>
        <taxon>Pezizomycotina</taxon>
        <taxon>Orbiliomycetes</taxon>
        <taxon>Orbiliales</taxon>
        <taxon>Orbiliaceae</taxon>
        <taxon>Arthrobotrys</taxon>
    </lineage>
</organism>
<dbReference type="PROSITE" id="PS51257">
    <property type="entry name" value="PROKAR_LIPOPROTEIN"/>
    <property type="match status" value="1"/>
</dbReference>
<accession>A0AAV9WCA0</accession>
<feature type="transmembrane region" description="Helical" evidence="1">
    <location>
        <begin position="63"/>
        <end position="91"/>
    </location>
</feature>
<keyword evidence="1" id="KW-1133">Transmembrane helix</keyword>
<dbReference type="Proteomes" id="UP001370758">
    <property type="component" value="Unassembled WGS sequence"/>
</dbReference>
<proteinExistence type="predicted"/>
<sequence>MDQKRAAKGVVPSNHINPSIGSACRTIMQVLPKNGRFTFSTTFSGRWGRNGPQEQQWEPKFLLCFYAFLGLSLFILSHPFFGFSGIDGLWICFWGRGWWSVETANRRQLRFDGNVVFFFFGFIPAGLGAWRRRLTNWSEYSDTRKNKGWEERDPIIITLLSAIRESTTGLVGWLAVGIKIQHQ</sequence>
<dbReference type="EMBL" id="JAVHJL010000004">
    <property type="protein sequence ID" value="KAK6505151.1"/>
    <property type="molecule type" value="Genomic_DNA"/>
</dbReference>
<gene>
    <name evidence="2" type="ORF">TWF481_007072</name>
</gene>
<feature type="transmembrane region" description="Helical" evidence="1">
    <location>
        <begin position="111"/>
        <end position="130"/>
    </location>
</feature>
<evidence type="ECO:0000313" key="2">
    <source>
        <dbReference type="EMBL" id="KAK6505151.1"/>
    </source>
</evidence>
<keyword evidence="1" id="KW-0812">Transmembrane</keyword>
<keyword evidence="1" id="KW-0472">Membrane</keyword>
<evidence type="ECO:0000313" key="3">
    <source>
        <dbReference type="Proteomes" id="UP001370758"/>
    </source>
</evidence>
<keyword evidence="3" id="KW-1185">Reference proteome</keyword>